<sequence>MGSTGSGRYVAKLTSANVGGGRSWAISRTGDTVGCLSTRWSTEPQASEADPCMVAL</sequence>
<accession>A0A916LCG2</accession>
<proteinExistence type="predicted"/>
<protein>
    <submittedName>
        <fullName evidence="1">Uncharacterized protein</fullName>
    </submittedName>
</protein>
<dbReference type="Proteomes" id="UP000039021">
    <property type="component" value="Unassembled WGS sequence"/>
</dbReference>
<dbReference type="AlphaFoldDB" id="A0A916LCG2"/>
<organism evidence="1 2">
    <name type="scientific">Mycobacterium tuberculosis</name>
    <dbReference type="NCBI Taxonomy" id="1773"/>
    <lineage>
        <taxon>Bacteria</taxon>
        <taxon>Bacillati</taxon>
        <taxon>Actinomycetota</taxon>
        <taxon>Actinomycetes</taxon>
        <taxon>Mycobacteriales</taxon>
        <taxon>Mycobacteriaceae</taxon>
        <taxon>Mycobacterium</taxon>
        <taxon>Mycobacterium tuberculosis complex</taxon>
    </lineage>
</organism>
<dbReference type="EMBL" id="CSBK01001213">
    <property type="protein sequence ID" value="COY43631.1"/>
    <property type="molecule type" value="Genomic_DNA"/>
</dbReference>
<evidence type="ECO:0000313" key="2">
    <source>
        <dbReference type="Proteomes" id="UP000039021"/>
    </source>
</evidence>
<name>A0A916LCG2_MYCTX</name>
<evidence type="ECO:0000313" key="1">
    <source>
        <dbReference type="EMBL" id="COY43631.1"/>
    </source>
</evidence>
<reference evidence="2" key="1">
    <citation type="submission" date="2015-03" db="EMBL/GenBank/DDBJ databases">
        <authorList>
            <consortium name="Pathogen Informatics"/>
        </authorList>
    </citation>
    <scope>NUCLEOTIDE SEQUENCE [LARGE SCALE GENOMIC DNA]</scope>
    <source>
        <strain evidence="2">N09902308</strain>
    </source>
</reference>
<gene>
    <name evidence="1" type="ORF">ERS007739_02605</name>
</gene>
<comment type="caution">
    <text evidence="1">The sequence shown here is derived from an EMBL/GenBank/DDBJ whole genome shotgun (WGS) entry which is preliminary data.</text>
</comment>